<dbReference type="PANTHER" id="PTHR33119:SF1">
    <property type="entry name" value="FE2OG DIOXYGENASE DOMAIN-CONTAINING PROTEIN"/>
    <property type="match status" value="1"/>
</dbReference>
<feature type="domain" description="DUF4246" evidence="1">
    <location>
        <begin position="93"/>
        <end position="515"/>
    </location>
</feature>
<dbReference type="EMBL" id="MVGC01000012">
    <property type="protein sequence ID" value="RJE26931.1"/>
    <property type="molecule type" value="Genomic_DNA"/>
</dbReference>
<dbReference type="InterPro" id="IPR025340">
    <property type="entry name" value="DUF4246"/>
</dbReference>
<evidence type="ECO:0000313" key="3">
    <source>
        <dbReference type="EMBL" id="RJE26931.1"/>
    </source>
</evidence>
<evidence type="ECO:0000313" key="4">
    <source>
        <dbReference type="Proteomes" id="UP000266188"/>
    </source>
</evidence>
<feature type="domain" description="DUF4246" evidence="2">
    <location>
        <begin position="10"/>
        <end position="82"/>
    </location>
</feature>
<proteinExistence type="predicted"/>
<dbReference type="InterPro" id="IPR049207">
    <property type="entry name" value="DUF4246_N"/>
</dbReference>
<protein>
    <submittedName>
        <fullName evidence="3">Uncharacterized protein</fullName>
    </submittedName>
</protein>
<dbReference type="Proteomes" id="UP000266188">
    <property type="component" value="Unassembled WGS sequence"/>
</dbReference>
<dbReference type="Pfam" id="PF14033">
    <property type="entry name" value="DUF4246"/>
    <property type="match status" value="1"/>
</dbReference>
<keyword evidence="4" id="KW-1185">Reference proteome</keyword>
<gene>
    <name evidence="3" type="ORF">PHISCL_00738</name>
</gene>
<comment type="caution">
    <text evidence="3">The sequence shown here is derived from an EMBL/GenBank/DDBJ whole genome shotgun (WGS) entry which is preliminary data.</text>
</comment>
<dbReference type="OrthoDB" id="415532at2759"/>
<accession>A0A3A3AC81</accession>
<dbReference type="STRING" id="2070753.A0A3A3AC81"/>
<dbReference type="InterPro" id="IPR049192">
    <property type="entry name" value="DUF4246_C"/>
</dbReference>
<dbReference type="PANTHER" id="PTHR33119">
    <property type="entry name" value="IFI3P"/>
    <property type="match status" value="1"/>
</dbReference>
<organism evidence="3 4">
    <name type="scientific">Aspergillus sclerotialis</name>
    <dbReference type="NCBI Taxonomy" id="2070753"/>
    <lineage>
        <taxon>Eukaryota</taxon>
        <taxon>Fungi</taxon>
        <taxon>Dikarya</taxon>
        <taxon>Ascomycota</taxon>
        <taxon>Pezizomycotina</taxon>
        <taxon>Eurotiomycetes</taxon>
        <taxon>Eurotiomycetidae</taxon>
        <taxon>Eurotiales</taxon>
        <taxon>Aspergillaceae</taxon>
        <taxon>Aspergillus</taxon>
        <taxon>Aspergillus subgen. Polypaecilum</taxon>
    </lineage>
</organism>
<evidence type="ECO:0000259" key="2">
    <source>
        <dbReference type="Pfam" id="PF21666"/>
    </source>
</evidence>
<reference evidence="4" key="1">
    <citation type="submission" date="2017-02" db="EMBL/GenBank/DDBJ databases">
        <authorList>
            <person name="Tafer H."/>
            <person name="Lopandic K."/>
        </authorList>
    </citation>
    <scope>NUCLEOTIDE SEQUENCE [LARGE SCALE GENOMIC DNA]</scope>
    <source>
        <strain evidence="4">CBS 366.77</strain>
    </source>
</reference>
<evidence type="ECO:0000259" key="1">
    <source>
        <dbReference type="Pfam" id="PF14033"/>
    </source>
</evidence>
<dbReference type="AlphaFoldDB" id="A0A3A3AC81"/>
<name>A0A3A3AC81_9EURO</name>
<dbReference type="Pfam" id="PF21666">
    <property type="entry name" value="DUF4246_N"/>
    <property type="match status" value="1"/>
</dbReference>
<sequence length="583" mass="68178">MASQSTRFDLPGFTLPLNYNVPRMNMKFHNALDSEDIIGGYVNRITTTREIMMMRVMNSISDKPKWDRKVFDEEIISKWRKETAESGEDITAKMMDWIIKELQWKAGVFQESRMFLAFDPGVVKSDTAIPSELQQALKEGVRPLENVPEVEKDFHPGSDNKVIDLVHPSLFPVIYGCTHILPDKVIGRDDCLHNIGLPQLLPEPQGEIRDSYRRFNSKFNLYSRKFQWMPCDVEFTTDGCRIVSYINNLHPSENRPLYDVIEKILSRTIPLWNASLTRYNEQRIKYRKVEYLEEAVSVPKRKDGESEDDFFERCDRLRAKCPVRLPEPGKFKPPEIDRRGKIDLRAMFAEKGLQVIVKLANIELTPDKPEYDGGSWHVEGQLNEHICATAIYYYDSENITESTLSFRQRGNQYNMDEINYEQDRHGFLQQVFGYPEEVDGWNDHNVTQLLGNVSTREGRLLTFPNTLQHRVSPFSLADRSKPGHRKILAFFLVSPDLRIISSANIPPQRRDWWREREESIEQLLRKNLPVELQDMVKKEIGFIPHITMEEAKKYRLELMEERKAVEPHNKEMFEIDSFSLCEH</sequence>